<dbReference type="InterPro" id="IPR000082">
    <property type="entry name" value="SEA_dom"/>
</dbReference>
<dbReference type="PANTHER" id="PTHR24252">
    <property type="entry name" value="ACROSIN-RELATED"/>
    <property type="match status" value="1"/>
</dbReference>
<dbReference type="KEGG" id="dord:105980266"/>
<evidence type="ECO:0000256" key="9">
    <source>
        <dbReference type="ARBA" id="ARBA00023157"/>
    </source>
</evidence>
<feature type="domain" description="SEA" evidence="10">
    <location>
        <begin position="19"/>
        <end position="136"/>
    </location>
</feature>
<evidence type="ECO:0000256" key="2">
    <source>
        <dbReference type="ARBA" id="ARBA00022670"/>
    </source>
</evidence>
<keyword evidence="7" id="KW-1133">Transmembrane helix</keyword>
<evidence type="ECO:0000313" key="13">
    <source>
        <dbReference type="RefSeq" id="XP_012864458.1"/>
    </source>
</evidence>
<comment type="subcellular location">
    <subcellularLocation>
        <location evidence="1">Membrane</location>
        <topology evidence="1">Single-pass type II membrane protein</topology>
    </subcellularLocation>
</comment>
<dbReference type="SUPFAM" id="SSF50494">
    <property type="entry name" value="Trypsin-like serine proteases"/>
    <property type="match status" value="1"/>
</dbReference>
<keyword evidence="4" id="KW-0378">Hydrolase</keyword>
<dbReference type="GO" id="GO:0006508">
    <property type="term" value="P:proteolysis"/>
    <property type="evidence" value="ECO:0007669"/>
    <property type="project" value="UniProtKB-KW"/>
</dbReference>
<keyword evidence="2" id="KW-0645">Protease</keyword>
<keyword evidence="12" id="KW-1185">Reference proteome</keyword>
<keyword evidence="3" id="KW-0812">Transmembrane</keyword>
<dbReference type="SUPFAM" id="SSF82671">
    <property type="entry name" value="SEA domain"/>
    <property type="match status" value="1"/>
</dbReference>
<dbReference type="GO" id="GO:0016020">
    <property type="term" value="C:membrane"/>
    <property type="evidence" value="ECO:0007669"/>
    <property type="project" value="UniProtKB-SubCell"/>
</dbReference>
<dbReference type="InParanoid" id="A0A1S3EJ97"/>
<proteinExistence type="predicted"/>
<evidence type="ECO:0000259" key="11">
    <source>
        <dbReference type="PROSITE" id="PS50240"/>
    </source>
</evidence>
<dbReference type="Proteomes" id="UP000081671">
    <property type="component" value="Unplaced"/>
</dbReference>
<dbReference type="OrthoDB" id="9425590at2759"/>
<evidence type="ECO:0000256" key="7">
    <source>
        <dbReference type="ARBA" id="ARBA00022989"/>
    </source>
</evidence>
<dbReference type="PANTHER" id="PTHR24252:SF17">
    <property type="entry name" value="SUPPRESSOR OF TUMORIGENICITY 14 PROTEIN HOMOLOG-RELATED"/>
    <property type="match status" value="1"/>
</dbReference>
<organism evidence="12 13">
    <name type="scientific">Dipodomys ordii</name>
    <name type="common">Ord's kangaroo rat</name>
    <dbReference type="NCBI Taxonomy" id="10020"/>
    <lineage>
        <taxon>Eukaryota</taxon>
        <taxon>Metazoa</taxon>
        <taxon>Chordata</taxon>
        <taxon>Craniata</taxon>
        <taxon>Vertebrata</taxon>
        <taxon>Euteleostomi</taxon>
        <taxon>Mammalia</taxon>
        <taxon>Eutheria</taxon>
        <taxon>Euarchontoglires</taxon>
        <taxon>Glires</taxon>
        <taxon>Rodentia</taxon>
        <taxon>Castorimorpha</taxon>
        <taxon>Heteromyidae</taxon>
        <taxon>Dipodomyinae</taxon>
        <taxon>Dipodomys</taxon>
    </lineage>
</organism>
<keyword evidence="5" id="KW-0720">Serine protease</keyword>
<evidence type="ECO:0000256" key="4">
    <source>
        <dbReference type="ARBA" id="ARBA00022801"/>
    </source>
</evidence>
<dbReference type="FunFam" id="2.40.10.10:FF:000003">
    <property type="entry name" value="Transmembrane serine protease 3"/>
    <property type="match status" value="1"/>
</dbReference>
<dbReference type="RefSeq" id="XP_012864458.1">
    <property type="nucleotide sequence ID" value="XM_013009004.1"/>
</dbReference>
<dbReference type="InterPro" id="IPR009003">
    <property type="entry name" value="Peptidase_S1_PA"/>
</dbReference>
<accession>A0A1S3EJ97</accession>
<sequence length="392" mass="43566">MVILGVTIGLLVHFLAVGKMYYYQGDFHISGVTYNSSCETTASQANTDLSRDMEAKMLSVFQNSRIFKEYVSSQIINFLPHPNGSRVQLHMTFKFPPGKSQSMRSKIRAILQQMLKDNMATWKAVPTSIKIIEISKFKSDMLVNNCCGRPVVNSIATGNRVVNGKNAQEGAWPWMASIQWRGTHFCGASLISSRWLLSAAHCFVKKTSLKDWTVNFGLVVNKPYITHKVRRIILHEHFKSAGVHNDIALVELANEVSFTKYIRKICLPEASMKLSEQDKVVVTGWGALSMNGPRPVILQEAPLKIIDNEICNAPHVLSGLVLDTMLCAGYLSGEADACQNDSGGPLAYIDSRKIWHIVGIVSWGEGCAKKNKPGVYTRVSSYHDWIISKTGL</sequence>
<keyword evidence="9" id="KW-1015">Disulfide bond</keyword>
<dbReference type="InterPro" id="IPR018114">
    <property type="entry name" value="TRYPSIN_HIS"/>
</dbReference>
<dbReference type="CDD" id="cd00190">
    <property type="entry name" value="Tryp_SPc"/>
    <property type="match status" value="1"/>
</dbReference>
<dbReference type="GeneID" id="105980266"/>
<dbReference type="PROSITE" id="PS00134">
    <property type="entry name" value="TRYPSIN_HIS"/>
    <property type="match status" value="1"/>
</dbReference>
<dbReference type="Gene3D" id="3.30.70.960">
    <property type="entry name" value="SEA domain"/>
    <property type="match status" value="1"/>
</dbReference>
<dbReference type="PROSITE" id="PS50240">
    <property type="entry name" value="TRYPSIN_DOM"/>
    <property type="match status" value="1"/>
</dbReference>
<dbReference type="SMART" id="SM00020">
    <property type="entry name" value="Tryp_SPc"/>
    <property type="match status" value="1"/>
</dbReference>
<keyword evidence="8" id="KW-0472">Membrane</keyword>
<protein>
    <submittedName>
        <fullName evidence="13">Transmembrane protease serine 11B-like</fullName>
    </submittedName>
</protein>
<feature type="domain" description="Peptidase S1" evidence="11">
    <location>
        <begin position="161"/>
        <end position="391"/>
    </location>
</feature>
<evidence type="ECO:0000256" key="6">
    <source>
        <dbReference type="ARBA" id="ARBA00022968"/>
    </source>
</evidence>
<dbReference type="PROSITE" id="PS50024">
    <property type="entry name" value="SEA"/>
    <property type="match status" value="1"/>
</dbReference>
<dbReference type="Gene3D" id="2.40.10.10">
    <property type="entry name" value="Trypsin-like serine proteases"/>
    <property type="match status" value="2"/>
</dbReference>
<dbReference type="PRINTS" id="PR00722">
    <property type="entry name" value="CHYMOTRYPSIN"/>
</dbReference>
<evidence type="ECO:0000256" key="1">
    <source>
        <dbReference type="ARBA" id="ARBA00004606"/>
    </source>
</evidence>
<evidence type="ECO:0000259" key="10">
    <source>
        <dbReference type="PROSITE" id="PS50024"/>
    </source>
</evidence>
<evidence type="ECO:0000256" key="8">
    <source>
        <dbReference type="ARBA" id="ARBA00023136"/>
    </source>
</evidence>
<evidence type="ECO:0000256" key="3">
    <source>
        <dbReference type="ARBA" id="ARBA00022692"/>
    </source>
</evidence>
<dbReference type="InterPro" id="IPR001314">
    <property type="entry name" value="Peptidase_S1A"/>
</dbReference>
<dbReference type="InterPro" id="IPR001254">
    <property type="entry name" value="Trypsin_dom"/>
</dbReference>
<dbReference type="GO" id="GO:0004252">
    <property type="term" value="F:serine-type endopeptidase activity"/>
    <property type="evidence" value="ECO:0007669"/>
    <property type="project" value="InterPro"/>
</dbReference>
<evidence type="ECO:0000313" key="12">
    <source>
        <dbReference type="Proteomes" id="UP000081671"/>
    </source>
</evidence>
<dbReference type="AlphaFoldDB" id="A0A1S3EJ97"/>
<dbReference type="Pfam" id="PF00089">
    <property type="entry name" value="Trypsin"/>
    <property type="match status" value="1"/>
</dbReference>
<dbReference type="InterPro" id="IPR043504">
    <property type="entry name" value="Peptidase_S1_PA_chymotrypsin"/>
</dbReference>
<dbReference type="InterPro" id="IPR036364">
    <property type="entry name" value="SEA_dom_sf"/>
</dbReference>
<keyword evidence="6" id="KW-0735">Signal-anchor</keyword>
<gene>
    <name evidence="13" type="primary">LOC105980266</name>
</gene>
<dbReference type="Pfam" id="PF01390">
    <property type="entry name" value="SEA"/>
    <property type="match status" value="1"/>
</dbReference>
<evidence type="ECO:0000256" key="5">
    <source>
        <dbReference type="ARBA" id="ARBA00022825"/>
    </source>
</evidence>
<reference evidence="13" key="1">
    <citation type="submission" date="2025-08" db="UniProtKB">
        <authorList>
            <consortium name="RefSeq"/>
        </authorList>
    </citation>
    <scope>IDENTIFICATION</scope>
    <source>
        <tissue evidence="13">Kidney</tissue>
    </source>
</reference>
<name>A0A1S3EJ97_DIPOR</name>